<dbReference type="GO" id="GO:0005737">
    <property type="term" value="C:cytoplasm"/>
    <property type="evidence" value="ECO:0007669"/>
    <property type="project" value="UniProtKB-SubCell"/>
</dbReference>
<organism evidence="2 3">
    <name type="scientific">Fraxinus pennsylvanica</name>
    <dbReference type="NCBI Taxonomy" id="56036"/>
    <lineage>
        <taxon>Eukaryota</taxon>
        <taxon>Viridiplantae</taxon>
        <taxon>Streptophyta</taxon>
        <taxon>Embryophyta</taxon>
        <taxon>Tracheophyta</taxon>
        <taxon>Spermatophyta</taxon>
        <taxon>Magnoliopsida</taxon>
        <taxon>eudicotyledons</taxon>
        <taxon>Gunneridae</taxon>
        <taxon>Pentapetalae</taxon>
        <taxon>asterids</taxon>
        <taxon>lamiids</taxon>
        <taxon>Lamiales</taxon>
        <taxon>Oleaceae</taxon>
        <taxon>Oleeae</taxon>
        <taxon>Fraxinus</taxon>
    </lineage>
</organism>
<proteinExistence type="predicted"/>
<gene>
    <name evidence="2" type="ORF">FPE_LOCUS25967</name>
</gene>
<evidence type="ECO:0000259" key="1">
    <source>
        <dbReference type="Pfam" id="PF26217"/>
    </source>
</evidence>
<dbReference type="GO" id="GO:0000166">
    <property type="term" value="F:nucleotide binding"/>
    <property type="evidence" value="ECO:0007669"/>
    <property type="project" value="UniProtKB-KW"/>
</dbReference>
<accession>A0AAD2A4P9</accession>
<dbReference type="GO" id="GO:0005085">
    <property type="term" value="F:guanyl-nucleotide exchange factor activity"/>
    <property type="evidence" value="ECO:0007669"/>
    <property type="project" value="UniProtKB-KW"/>
</dbReference>
<dbReference type="InterPro" id="IPR026506">
    <property type="entry name" value="GDPGP"/>
</dbReference>
<dbReference type="PANTHER" id="PTHR20884:SF21">
    <property type="entry name" value="GDP-L-GALACTOSE PHOSPHORYLASE 1"/>
    <property type="match status" value="1"/>
</dbReference>
<dbReference type="GO" id="GO:0016787">
    <property type="term" value="F:hydrolase activity"/>
    <property type="evidence" value="ECO:0007669"/>
    <property type="project" value="UniProtKB-KW"/>
</dbReference>
<dbReference type="Pfam" id="PF26217">
    <property type="entry name" value="GDPGP1_N"/>
    <property type="match status" value="1"/>
</dbReference>
<dbReference type="GO" id="GO:0080048">
    <property type="term" value="F:GDP-D-glucose phosphorylase activity"/>
    <property type="evidence" value="ECO:0007669"/>
    <property type="project" value="InterPro"/>
</dbReference>
<dbReference type="EMBL" id="OU503051">
    <property type="protein sequence ID" value="CAI9778537.1"/>
    <property type="molecule type" value="Genomic_DNA"/>
</dbReference>
<reference evidence="2" key="1">
    <citation type="submission" date="2023-05" db="EMBL/GenBank/DDBJ databases">
        <authorList>
            <person name="Huff M."/>
        </authorList>
    </citation>
    <scope>NUCLEOTIDE SEQUENCE</scope>
</reference>
<dbReference type="InterPro" id="IPR058866">
    <property type="entry name" value="GDPGP1_N"/>
</dbReference>
<dbReference type="AlphaFoldDB" id="A0AAD2A4P9"/>
<evidence type="ECO:0000313" key="2">
    <source>
        <dbReference type="EMBL" id="CAI9778537.1"/>
    </source>
</evidence>
<sequence length="329" mass="37843">MMLRIKRVPTVVSNFQREEVEEDSRHASGCGRNCFRSCCLPGVKLPMYAFKKMNKIEVEKKSAGSENKEPPVPFLGFLLLGEWEDRMQRSLFRYDVTTCETKVSPVEYRHILLIPQILECLPQRIDRDSFLLALYMAAGAKNPYFRLGYNSLGAFATINHPFPGFYLSFLFVCHEVNNWFKLFASQQKLYNYYDDSRQVYYSAVPFPIEMAPTRKITTSRGVKIRDILNYPIRDYSRMGAFKGIHVFKRLGPTSESSSMFWVTPLSSILQEMASKSSSITSWSLSRQGNLSQEPPSIFLGGLLIVLLPFEYHMSDMSTNFPNCWINLSV</sequence>
<protein>
    <recommendedName>
        <fullName evidence="1">GDPGP1-like N-terminal domain-containing protein</fullName>
    </recommendedName>
</protein>
<evidence type="ECO:0000313" key="3">
    <source>
        <dbReference type="Proteomes" id="UP000834106"/>
    </source>
</evidence>
<dbReference type="GO" id="GO:0006006">
    <property type="term" value="P:glucose metabolic process"/>
    <property type="evidence" value="ECO:0007669"/>
    <property type="project" value="TreeGrafter"/>
</dbReference>
<name>A0AAD2A4P9_9LAMI</name>
<feature type="domain" description="GDPGP1-like N-terminal" evidence="1">
    <location>
        <begin position="103"/>
        <end position="160"/>
    </location>
</feature>
<dbReference type="PANTHER" id="PTHR20884">
    <property type="entry name" value="GDP-D-GLUCOSE PHOSPHORYLASE 1"/>
    <property type="match status" value="1"/>
</dbReference>
<keyword evidence="3" id="KW-1185">Reference proteome</keyword>
<dbReference type="Proteomes" id="UP000834106">
    <property type="component" value="Chromosome 16"/>
</dbReference>